<feature type="signal peptide" evidence="1">
    <location>
        <begin position="1"/>
        <end position="24"/>
    </location>
</feature>
<name>A0A154W738_9PROT</name>
<accession>A0A154W738</accession>
<reference evidence="3 4" key="1">
    <citation type="submission" date="2015-12" db="EMBL/GenBank/DDBJ databases">
        <title>Genome sequence of Oceanibaculum pacificum MCCC 1A02656.</title>
        <authorList>
            <person name="Lu L."/>
            <person name="Lai Q."/>
            <person name="Shao Z."/>
            <person name="Qian P."/>
        </authorList>
    </citation>
    <scope>NUCLEOTIDE SEQUENCE [LARGE SCALE GENOMIC DNA]</scope>
    <source>
        <strain evidence="3 4">MCCC 1A02656</strain>
    </source>
</reference>
<gene>
    <name evidence="3" type="ORF">AUP43_07555</name>
</gene>
<dbReference type="AlphaFoldDB" id="A0A154W738"/>
<dbReference type="SUPFAM" id="SSF56436">
    <property type="entry name" value="C-type lectin-like"/>
    <property type="match status" value="1"/>
</dbReference>
<dbReference type="InterPro" id="IPR051043">
    <property type="entry name" value="Sulfatase_Mod_Factor_Kinase"/>
</dbReference>
<dbReference type="PANTHER" id="PTHR23150">
    <property type="entry name" value="SULFATASE MODIFYING FACTOR 1, 2"/>
    <property type="match status" value="1"/>
</dbReference>
<organism evidence="3 4">
    <name type="scientific">Oceanibaculum pacificum</name>
    <dbReference type="NCBI Taxonomy" id="580166"/>
    <lineage>
        <taxon>Bacteria</taxon>
        <taxon>Pseudomonadati</taxon>
        <taxon>Pseudomonadota</taxon>
        <taxon>Alphaproteobacteria</taxon>
        <taxon>Rhodospirillales</taxon>
        <taxon>Oceanibaculaceae</taxon>
        <taxon>Oceanibaculum</taxon>
    </lineage>
</organism>
<dbReference type="RefSeq" id="WP_067554999.1">
    <property type="nucleotide sequence ID" value="NZ_LPXN01000099.1"/>
</dbReference>
<dbReference type="InterPro" id="IPR016187">
    <property type="entry name" value="CTDL_fold"/>
</dbReference>
<protein>
    <recommendedName>
        <fullName evidence="2">Sulfatase-modifying factor enzyme-like domain-containing protein</fullName>
    </recommendedName>
</protein>
<evidence type="ECO:0000256" key="1">
    <source>
        <dbReference type="SAM" id="SignalP"/>
    </source>
</evidence>
<keyword evidence="4" id="KW-1185">Reference proteome</keyword>
<evidence type="ECO:0000313" key="4">
    <source>
        <dbReference type="Proteomes" id="UP000076400"/>
    </source>
</evidence>
<keyword evidence="1" id="KW-0732">Signal</keyword>
<dbReference type="Pfam" id="PF03781">
    <property type="entry name" value="FGE-sulfatase"/>
    <property type="match status" value="1"/>
</dbReference>
<dbReference type="Proteomes" id="UP000076400">
    <property type="component" value="Unassembled WGS sequence"/>
</dbReference>
<dbReference type="OrthoDB" id="9768004at2"/>
<comment type="caution">
    <text evidence="3">The sequence shown here is derived from an EMBL/GenBank/DDBJ whole genome shotgun (WGS) entry which is preliminary data.</text>
</comment>
<feature type="domain" description="Sulfatase-modifying factor enzyme-like" evidence="2">
    <location>
        <begin position="116"/>
        <end position="306"/>
    </location>
</feature>
<dbReference type="GO" id="GO:0120147">
    <property type="term" value="F:formylglycine-generating oxidase activity"/>
    <property type="evidence" value="ECO:0007669"/>
    <property type="project" value="TreeGrafter"/>
</dbReference>
<evidence type="ECO:0000259" key="2">
    <source>
        <dbReference type="Pfam" id="PF03781"/>
    </source>
</evidence>
<dbReference type="Gene3D" id="3.90.1580.10">
    <property type="entry name" value="paralog of FGE (formylglycine-generating enzyme)"/>
    <property type="match status" value="1"/>
</dbReference>
<dbReference type="EMBL" id="LPXN01000099">
    <property type="protein sequence ID" value="KZD09315.1"/>
    <property type="molecule type" value="Genomic_DNA"/>
</dbReference>
<evidence type="ECO:0000313" key="3">
    <source>
        <dbReference type="EMBL" id="KZD09315.1"/>
    </source>
</evidence>
<feature type="chain" id="PRO_5007602278" description="Sulfatase-modifying factor enzyme-like domain-containing protein" evidence="1">
    <location>
        <begin position="25"/>
        <end position="514"/>
    </location>
</feature>
<dbReference type="InterPro" id="IPR042095">
    <property type="entry name" value="SUMF_sf"/>
</dbReference>
<sequence>MRCKTFLAALAALAALLLPAAAQAADVSWNERLYNPVPLAGDLILPMPCGGAMAFRPVPVPAEKLLGDRKLVLGGTDERFAYAESSRSDHIAGSFSGGKEGGRLYYLGKYEVTDDQYAALSGTCGRASNIGRLPKTAVTWLEAMDFATSYTEWLYANAADKMPTEDGARGFLRLPTETEWEYAARGGAAVSESAFVAPVFPMAEPLSAYAWYGAPDSSDFKRQPVGLLKPNPLGLHDILGNAGELALEPYRLNKVSRLHGQSGGAVVRGGDFFTPQDSIRTAQRQEMIPFDAKGQRRLETVGFRLAVSAPVVTSADRLAEIEAEWRKLPATESALAGTARQEDPLQELAVLIDAAQDPAFKERLKELRTVMRANIVTRNEQRDRAARNLLRFGAILAQRILDADGIRGGREKALAALKPAYPAGSPVLTELAADVAAAAQDVETNIVHYRDTIVELIRDYPDSVIQSQGKVLDAELSARGLKALQPLAETFRRHVGVFRDKGKLPSADIVRALK</sequence>
<dbReference type="STRING" id="580166.AUP43_07555"/>
<dbReference type="PANTHER" id="PTHR23150:SF19">
    <property type="entry name" value="FORMYLGLYCINE-GENERATING ENZYME"/>
    <property type="match status" value="1"/>
</dbReference>
<proteinExistence type="predicted"/>
<dbReference type="InterPro" id="IPR005532">
    <property type="entry name" value="SUMF_dom"/>
</dbReference>